<evidence type="ECO:0000313" key="2">
    <source>
        <dbReference type="Proteomes" id="UP001189429"/>
    </source>
</evidence>
<dbReference type="InterPro" id="IPR029033">
    <property type="entry name" value="His_PPase_superfam"/>
</dbReference>
<protein>
    <submittedName>
        <fullName evidence="1">Uncharacterized protein</fullName>
    </submittedName>
</protein>
<organism evidence="1 2">
    <name type="scientific">Prorocentrum cordatum</name>
    <dbReference type="NCBI Taxonomy" id="2364126"/>
    <lineage>
        <taxon>Eukaryota</taxon>
        <taxon>Sar</taxon>
        <taxon>Alveolata</taxon>
        <taxon>Dinophyceae</taxon>
        <taxon>Prorocentrales</taxon>
        <taxon>Prorocentraceae</taxon>
        <taxon>Prorocentrum</taxon>
    </lineage>
</organism>
<dbReference type="Gene3D" id="3.40.50.1240">
    <property type="entry name" value="Phosphoglycerate mutase-like"/>
    <property type="match status" value="1"/>
</dbReference>
<evidence type="ECO:0000313" key="1">
    <source>
        <dbReference type="EMBL" id="CAK0862870.1"/>
    </source>
</evidence>
<comment type="caution">
    <text evidence="1">The sequence shown here is derived from an EMBL/GenBank/DDBJ whole genome shotgun (WGS) entry which is preliminary data.</text>
</comment>
<dbReference type="SUPFAM" id="SSF57903">
    <property type="entry name" value="FYVE/PHD zinc finger"/>
    <property type="match status" value="1"/>
</dbReference>
<sequence>MTVPLTGARHQCRSCCRTVCDRCSTVPLNSVRTCRVCYLREGGGKYAEQRREKYVFLVRHAQSTWNQNVEMVKTFRNCSMEGMSMKAAVRQMGTLVSKEVWHRDHPISEEGLRQTQELRQKIAACQRRARRAGPAVDTNGLGGGSARGGPWCDWDDGGADAAERGLVGCPEVAEQERVRRFYSTFLDTRQQVELLGFVVPFEMLLLECVLLLAVARPESVIPPPAAPLAFVRLPVDRISRATPAPGGAVGRGDFLFGAPAGPG</sequence>
<dbReference type="EMBL" id="CAUYUJ010016205">
    <property type="protein sequence ID" value="CAK0862870.1"/>
    <property type="molecule type" value="Genomic_DNA"/>
</dbReference>
<dbReference type="InterPro" id="IPR011011">
    <property type="entry name" value="Znf_FYVE_PHD"/>
</dbReference>
<accession>A0ABN9UWB0</accession>
<dbReference type="SUPFAM" id="SSF53254">
    <property type="entry name" value="Phosphoglycerate mutase-like"/>
    <property type="match status" value="1"/>
</dbReference>
<proteinExistence type="predicted"/>
<reference evidence="1" key="1">
    <citation type="submission" date="2023-10" db="EMBL/GenBank/DDBJ databases">
        <authorList>
            <person name="Chen Y."/>
            <person name="Shah S."/>
            <person name="Dougan E. K."/>
            <person name="Thang M."/>
            <person name="Chan C."/>
        </authorList>
    </citation>
    <scope>NUCLEOTIDE SEQUENCE [LARGE SCALE GENOMIC DNA]</scope>
</reference>
<keyword evidence="2" id="KW-1185">Reference proteome</keyword>
<dbReference type="Proteomes" id="UP001189429">
    <property type="component" value="Unassembled WGS sequence"/>
</dbReference>
<name>A0ABN9UWB0_9DINO</name>
<gene>
    <name evidence="1" type="ORF">PCOR1329_LOCUS51183</name>
</gene>